<evidence type="ECO:0000256" key="7">
    <source>
        <dbReference type="RuleBase" id="RU363032"/>
    </source>
</evidence>
<dbReference type="SUPFAM" id="SSF49478">
    <property type="entry name" value="Cna protein B-type domain"/>
    <property type="match status" value="1"/>
</dbReference>
<comment type="caution">
    <text evidence="10">The sequence shown here is derived from an EMBL/GenBank/DDBJ whole genome shotgun (WGS) entry which is preliminary data.</text>
</comment>
<feature type="region of interest" description="Disordered" evidence="8">
    <location>
        <begin position="176"/>
        <end position="204"/>
    </location>
</feature>
<proteinExistence type="inferred from homology"/>
<sequence>MTDSDGAPSPAGSVAPEEGATGAAGDEPTRGTGRLGPPPWLALVFLLPALLFLGAYLVYPILFSVYRSLWDAAGTEFVGLDNYRRMFTDPATFVALRNNVVWIVVAPIVVTLAGLIFAVLTERIRWATAFKIIVFMPMAVSFLASGVIFRLVYEQDPESGLANAIITTVQDTVSPSAAYPDANPRSDAPLEEGPGGAYDVTDEAQPGERIQVPLVGVRADDLPESAENATEGPVAGQHEISGTVWLDFTRGGGGQEGVIDPEESGLPALEVQAVRDGEVVATAHTGADGTFVLPDLASEPHVVRLAADNFTEPYQGVTWLGPTLITPAIIGAYLWVWAGFAMVLIAAGLSAIPRESLEAARVDGATEWQVFRRVTVPLLSPVLLVVVVTLMIYVLKIFDLVLVIAPGSVQADANVLALQMWRVSFGGGNDQGMGSALAVFLLVLVVPAMIFQIRRFRRENQ</sequence>
<dbReference type="PANTHER" id="PTHR43227:SF8">
    <property type="entry name" value="DIACETYLCHITOBIOSE UPTAKE SYSTEM PERMEASE PROTEIN DASB"/>
    <property type="match status" value="1"/>
</dbReference>
<dbReference type="CDD" id="cd06261">
    <property type="entry name" value="TM_PBP2"/>
    <property type="match status" value="1"/>
</dbReference>
<evidence type="ECO:0000256" key="1">
    <source>
        <dbReference type="ARBA" id="ARBA00004651"/>
    </source>
</evidence>
<feature type="transmembrane region" description="Helical" evidence="7">
    <location>
        <begin position="374"/>
        <end position="395"/>
    </location>
</feature>
<dbReference type="OrthoDB" id="3515028at2"/>
<dbReference type="PANTHER" id="PTHR43227">
    <property type="entry name" value="BLL4140 PROTEIN"/>
    <property type="match status" value="1"/>
</dbReference>
<dbReference type="AlphaFoldDB" id="A0A3N0EG21"/>
<dbReference type="InterPro" id="IPR035906">
    <property type="entry name" value="MetI-like_sf"/>
</dbReference>
<keyword evidence="6 7" id="KW-0472">Membrane</keyword>
<gene>
    <name evidence="10" type="ORF">EFW17_02840</name>
</gene>
<feature type="region of interest" description="Disordered" evidence="8">
    <location>
        <begin position="1"/>
        <end position="31"/>
    </location>
</feature>
<feature type="domain" description="ABC transmembrane type-1" evidence="9">
    <location>
        <begin position="96"/>
        <end position="452"/>
    </location>
</feature>
<evidence type="ECO:0000313" key="11">
    <source>
        <dbReference type="Proteomes" id="UP000269198"/>
    </source>
</evidence>
<feature type="transmembrane region" description="Helical" evidence="7">
    <location>
        <begin position="40"/>
        <end position="62"/>
    </location>
</feature>
<dbReference type="Gene3D" id="1.10.3720.10">
    <property type="entry name" value="MetI-like"/>
    <property type="match status" value="2"/>
</dbReference>
<evidence type="ECO:0000313" key="10">
    <source>
        <dbReference type="EMBL" id="RNL86830.1"/>
    </source>
</evidence>
<organism evidence="10 11">
    <name type="scientific">Halostreptopolyspora alba</name>
    <dbReference type="NCBI Taxonomy" id="2487137"/>
    <lineage>
        <taxon>Bacteria</taxon>
        <taxon>Bacillati</taxon>
        <taxon>Actinomycetota</taxon>
        <taxon>Actinomycetes</taxon>
        <taxon>Streptosporangiales</taxon>
        <taxon>Nocardiopsidaceae</taxon>
        <taxon>Halostreptopolyspora</taxon>
    </lineage>
</organism>
<dbReference type="PROSITE" id="PS50928">
    <property type="entry name" value="ABC_TM1"/>
    <property type="match status" value="1"/>
</dbReference>
<keyword evidence="2 7" id="KW-0813">Transport</keyword>
<dbReference type="InterPro" id="IPR050809">
    <property type="entry name" value="UgpAE/MalFG_permease"/>
</dbReference>
<keyword evidence="11" id="KW-1185">Reference proteome</keyword>
<protein>
    <submittedName>
        <fullName evidence="10">Sugar ABC transporter permease</fullName>
    </submittedName>
</protein>
<evidence type="ECO:0000256" key="4">
    <source>
        <dbReference type="ARBA" id="ARBA00022692"/>
    </source>
</evidence>
<keyword evidence="3" id="KW-1003">Cell membrane</keyword>
<evidence type="ECO:0000256" key="8">
    <source>
        <dbReference type="SAM" id="MobiDB-lite"/>
    </source>
</evidence>
<comment type="subcellular location">
    <subcellularLocation>
        <location evidence="1 7">Cell membrane</location>
        <topology evidence="1 7">Multi-pass membrane protein</topology>
    </subcellularLocation>
</comment>
<dbReference type="InterPro" id="IPR000515">
    <property type="entry name" value="MetI-like"/>
</dbReference>
<dbReference type="GO" id="GO:0005886">
    <property type="term" value="C:plasma membrane"/>
    <property type="evidence" value="ECO:0007669"/>
    <property type="project" value="UniProtKB-SubCell"/>
</dbReference>
<name>A0A3N0EG21_9ACTN</name>
<dbReference type="Proteomes" id="UP000269198">
    <property type="component" value="Unassembled WGS sequence"/>
</dbReference>
<keyword evidence="4 7" id="KW-0812">Transmembrane</keyword>
<comment type="similarity">
    <text evidence="7">Belongs to the binding-protein-dependent transport system permease family.</text>
</comment>
<keyword evidence="5 7" id="KW-1133">Transmembrane helix</keyword>
<feature type="transmembrane region" description="Helical" evidence="7">
    <location>
        <begin position="432"/>
        <end position="451"/>
    </location>
</feature>
<dbReference type="Pfam" id="PF00528">
    <property type="entry name" value="BPD_transp_1"/>
    <property type="match status" value="1"/>
</dbReference>
<dbReference type="SUPFAM" id="SSF161098">
    <property type="entry name" value="MetI-like"/>
    <property type="match status" value="1"/>
</dbReference>
<accession>A0A3N0EG21</accession>
<feature type="transmembrane region" description="Helical" evidence="7">
    <location>
        <begin position="100"/>
        <end position="120"/>
    </location>
</feature>
<dbReference type="EMBL" id="RJMB01000002">
    <property type="protein sequence ID" value="RNL86830.1"/>
    <property type="molecule type" value="Genomic_DNA"/>
</dbReference>
<dbReference type="RefSeq" id="WP_123199658.1">
    <property type="nucleotide sequence ID" value="NZ_RJMB01000002.1"/>
</dbReference>
<evidence type="ECO:0000256" key="2">
    <source>
        <dbReference type="ARBA" id="ARBA00022448"/>
    </source>
</evidence>
<evidence type="ECO:0000259" key="9">
    <source>
        <dbReference type="PROSITE" id="PS50928"/>
    </source>
</evidence>
<reference evidence="10 11" key="1">
    <citation type="submission" date="2018-11" db="EMBL/GenBank/DDBJ databases">
        <title>The genome draft of YIM 96095.</title>
        <authorList>
            <person name="Tang S.-K."/>
            <person name="Chunyu W.-X."/>
            <person name="Feng Y.-Z."/>
        </authorList>
    </citation>
    <scope>NUCLEOTIDE SEQUENCE [LARGE SCALE GENOMIC DNA]</scope>
    <source>
        <strain evidence="10 11">YIM 96095</strain>
    </source>
</reference>
<evidence type="ECO:0000256" key="6">
    <source>
        <dbReference type="ARBA" id="ARBA00023136"/>
    </source>
</evidence>
<feature type="transmembrane region" description="Helical" evidence="7">
    <location>
        <begin position="132"/>
        <end position="153"/>
    </location>
</feature>
<dbReference type="GO" id="GO:0055085">
    <property type="term" value="P:transmembrane transport"/>
    <property type="evidence" value="ECO:0007669"/>
    <property type="project" value="InterPro"/>
</dbReference>
<feature type="transmembrane region" description="Helical" evidence="7">
    <location>
        <begin position="332"/>
        <end position="353"/>
    </location>
</feature>
<evidence type="ECO:0000256" key="5">
    <source>
        <dbReference type="ARBA" id="ARBA00022989"/>
    </source>
</evidence>
<evidence type="ECO:0000256" key="3">
    <source>
        <dbReference type="ARBA" id="ARBA00022475"/>
    </source>
</evidence>